<feature type="transmembrane region" description="Helical" evidence="7">
    <location>
        <begin position="412"/>
        <end position="432"/>
    </location>
</feature>
<dbReference type="PANTHER" id="PTHR43045">
    <property type="entry name" value="SHIKIMATE TRANSPORTER"/>
    <property type="match status" value="1"/>
</dbReference>
<feature type="transmembrane region" description="Helical" evidence="7">
    <location>
        <begin position="283"/>
        <end position="306"/>
    </location>
</feature>
<feature type="transmembrane region" description="Helical" evidence="7">
    <location>
        <begin position="254"/>
        <end position="277"/>
    </location>
</feature>
<evidence type="ECO:0000313" key="10">
    <source>
        <dbReference type="Proteomes" id="UP001620295"/>
    </source>
</evidence>
<protein>
    <submittedName>
        <fullName evidence="9">MFS transporter</fullName>
    </submittedName>
</protein>
<evidence type="ECO:0000256" key="1">
    <source>
        <dbReference type="ARBA" id="ARBA00004651"/>
    </source>
</evidence>
<dbReference type="InterPro" id="IPR036259">
    <property type="entry name" value="MFS_trans_sf"/>
</dbReference>
<feature type="domain" description="Major facilitator superfamily (MFS) profile" evidence="8">
    <location>
        <begin position="15"/>
        <end position="436"/>
    </location>
</feature>
<keyword evidence="4 7" id="KW-0812">Transmembrane</keyword>
<evidence type="ECO:0000256" key="4">
    <source>
        <dbReference type="ARBA" id="ARBA00022692"/>
    </source>
</evidence>
<evidence type="ECO:0000313" key="9">
    <source>
        <dbReference type="EMBL" id="MFK4264400.1"/>
    </source>
</evidence>
<feature type="transmembrane region" description="Helical" evidence="7">
    <location>
        <begin position="15"/>
        <end position="36"/>
    </location>
</feature>
<dbReference type="InterPro" id="IPR020846">
    <property type="entry name" value="MFS_dom"/>
</dbReference>
<dbReference type="RefSeq" id="WP_358632955.1">
    <property type="nucleotide sequence ID" value="NZ_JBFACG010000003.1"/>
</dbReference>
<evidence type="ECO:0000256" key="6">
    <source>
        <dbReference type="ARBA" id="ARBA00023136"/>
    </source>
</evidence>
<dbReference type="Pfam" id="PF07690">
    <property type="entry name" value="MFS_1"/>
    <property type="match status" value="1"/>
</dbReference>
<feature type="transmembrane region" description="Helical" evidence="7">
    <location>
        <begin position="383"/>
        <end position="406"/>
    </location>
</feature>
<evidence type="ECO:0000256" key="3">
    <source>
        <dbReference type="ARBA" id="ARBA00022475"/>
    </source>
</evidence>
<feature type="transmembrane region" description="Helical" evidence="7">
    <location>
        <begin position="188"/>
        <end position="207"/>
    </location>
</feature>
<dbReference type="PROSITE" id="PS00217">
    <property type="entry name" value="SUGAR_TRANSPORT_2"/>
    <property type="match status" value="1"/>
</dbReference>
<dbReference type="PROSITE" id="PS50850">
    <property type="entry name" value="MFS"/>
    <property type="match status" value="1"/>
</dbReference>
<evidence type="ECO:0000256" key="2">
    <source>
        <dbReference type="ARBA" id="ARBA00022448"/>
    </source>
</evidence>
<feature type="transmembrane region" description="Helical" evidence="7">
    <location>
        <begin position="318"/>
        <end position="337"/>
    </location>
</feature>
<gene>
    <name evidence="9" type="ORF">ACI2L5_05610</name>
</gene>
<name>A0ABW8LI37_9ACTN</name>
<dbReference type="InterPro" id="IPR005829">
    <property type="entry name" value="Sugar_transporter_CS"/>
</dbReference>
<keyword evidence="2" id="KW-0813">Transport</keyword>
<sequence length="451" mass="47976">MSEAASRRRVFQPRVMLAAVFGTTVEWYDFALYGTAASLVFNKVYFPDSDPLVGTILAYGTFAIGFLARPLGGAYFGERGDTRGRKNVLVATLLLMGLATTAIGLLPTYAQIGVAAPLLLTLLRFVQGFAAGGEKTGALIILFENAPPKWRGLLTSLPAIGTGTGTLLSTGAFALATGLLSEEAFLSWGWRVPFLLSAVLTLFGLWVRRSVEETVEFQDSGAAAVRPQRTGTLLERLARTRFAEAWRRYPRQMLIVIGAGAAENAGYYIFGTFSVAYAEDRGLSTAALLSGISIAAAVKLVTVPAFGALSDRVGRRPVSIGGALVLLAAAWPFFAIVDGQNTWMIWLALLVTLGVGQSAILGSQPAFFAELFDTRVRFSAVGVANNLGTVLTGGLAPVLATCLLLWFDHSVAGVVVFIALMSMLTVVTVALAKETRHRETATSPSRPATRV</sequence>
<accession>A0ABW8LI37</accession>
<keyword evidence="3" id="KW-1003">Cell membrane</keyword>
<comment type="subcellular location">
    <subcellularLocation>
        <location evidence="1">Cell membrane</location>
        <topology evidence="1">Multi-pass membrane protein</topology>
    </subcellularLocation>
</comment>
<keyword evidence="5 7" id="KW-1133">Transmembrane helix</keyword>
<dbReference type="CDD" id="cd17369">
    <property type="entry name" value="MFS_ShiA_like"/>
    <property type="match status" value="1"/>
</dbReference>
<evidence type="ECO:0000256" key="7">
    <source>
        <dbReference type="SAM" id="Phobius"/>
    </source>
</evidence>
<feature type="transmembrane region" description="Helical" evidence="7">
    <location>
        <begin position="88"/>
        <end position="106"/>
    </location>
</feature>
<proteinExistence type="predicted"/>
<evidence type="ECO:0000256" key="5">
    <source>
        <dbReference type="ARBA" id="ARBA00022989"/>
    </source>
</evidence>
<dbReference type="EMBL" id="JBJDQH010000002">
    <property type="protein sequence ID" value="MFK4264400.1"/>
    <property type="molecule type" value="Genomic_DNA"/>
</dbReference>
<reference evidence="9 10" key="1">
    <citation type="submission" date="2024-11" db="EMBL/GenBank/DDBJ databases">
        <title>The Natural Products Discovery Center: Release of the First 8490 Sequenced Strains for Exploring Actinobacteria Biosynthetic Diversity.</title>
        <authorList>
            <person name="Kalkreuter E."/>
            <person name="Kautsar S.A."/>
            <person name="Yang D."/>
            <person name="Bader C.D."/>
            <person name="Teijaro C.N."/>
            <person name="Fluegel L."/>
            <person name="Davis C.M."/>
            <person name="Simpson J.R."/>
            <person name="Lauterbach L."/>
            <person name="Steele A.D."/>
            <person name="Gui C."/>
            <person name="Meng S."/>
            <person name="Li G."/>
            <person name="Viehrig K."/>
            <person name="Ye F."/>
            <person name="Su P."/>
            <person name="Kiefer A.F."/>
            <person name="Nichols A."/>
            <person name="Cepeda A.J."/>
            <person name="Yan W."/>
            <person name="Fan B."/>
            <person name="Jiang Y."/>
            <person name="Adhikari A."/>
            <person name="Zheng C.-J."/>
            <person name="Schuster L."/>
            <person name="Cowan T.M."/>
            <person name="Smanski M.J."/>
            <person name="Chevrette M.G."/>
            <person name="De Carvalho L.P.S."/>
            <person name="Shen B."/>
        </authorList>
    </citation>
    <scope>NUCLEOTIDE SEQUENCE [LARGE SCALE GENOMIC DNA]</scope>
    <source>
        <strain evidence="9 10">NPDC020863</strain>
    </source>
</reference>
<comment type="caution">
    <text evidence="9">The sequence shown here is derived from an EMBL/GenBank/DDBJ whole genome shotgun (WGS) entry which is preliminary data.</text>
</comment>
<dbReference type="Gene3D" id="1.20.1250.20">
    <property type="entry name" value="MFS general substrate transporter like domains"/>
    <property type="match status" value="2"/>
</dbReference>
<feature type="transmembrane region" description="Helical" evidence="7">
    <location>
        <begin position="343"/>
        <end position="362"/>
    </location>
</feature>
<feature type="transmembrane region" description="Helical" evidence="7">
    <location>
        <begin position="153"/>
        <end position="176"/>
    </location>
</feature>
<keyword evidence="10" id="KW-1185">Reference proteome</keyword>
<keyword evidence="6 7" id="KW-0472">Membrane</keyword>
<dbReference type="InterPro" id="IPR011701">
    <property type="entry name" value="MFS"/>
</dbReference>
<dbReference type="SUPFAM" id="SSF103473">
    <property type="entry name" value="MFS general substrate transporter"/>
    <property type="match status" value="1"/>
</dbReference>
<dbReference type="Proteomes" id="UP001620295">
    <property type="component" value="Unassembled WGS sequence"/>
</dbReference>
<feature type="transmembrane region" description="Helical" evidence="7">
    <location>
        <begin position="56"/>
        <end position="76"/>
    </location>
</feature>
<dbReference type="PANTHER" id="PTHR43045:SF1">
    <property type="entry name" value="SHIKIMATE TRANSPORTER"/>
    <property type="match status" value="1"/>
</dbReference>
<organism evidence="9 10">
    <name type="scientific">Streptomyces milbemycinicus</name>
    <dbReference type="NCBI Taxonomy" id="476552"/>
    <lineage>
        <taxon>Bacteria</taxon>
        <taxon>Bacillati</taxon>
        <taxon>Actinomycetota</taxon>
        <taxon>Actinomycetes</taxon>
        <taxon>Kitasatosporales</taxon>
        <taxon>Streptomycetaceae</taxon>
        <taxon>Streptomyces</taxon>
    </lineage>
</organism>
<evidence type="ECO:0000259" key="8">
    <source>
        <dbReference type="PROSITE" id="PS50850"/>
    </source>
</evidence>